<evidence type="ECO:0000256" key="11">
    <source>
        <dbReference type="ARBA" id="ARBA00022840"/>
    </source>
</evidence>
<gene>
    <name evidence="17" type="primary">thiD</name>
    <name evidence="17" type="ORF">D7I46_00480</name>
</gene>
<dbReference type="NCBIfam" id="TIGR00097">
    <property type="entry name" value="HMP-P_kinase"/>
    <property type="match status" value="1"/>
</dbReference>
<comment type="similarity">
    <text evidence="4">Belongs to the ThiD family.</text>
</comment>
<evidence type="ECO:0000256" key="13">
    <source>
        <dbReference type="ARBA" id="ARBA00037917"/>
    </source>
</evidence>
<evidence type="ECO:0000256" key="7">
    <source>
        <dbReference type="ARBA" id="ARBA00019161"/>
    </source>
</evidence>
<evidence type="ECO:0000256" key="10">
    <source>
        <dbReference type="ARBA" id="ARBA00022777"/>
    </source>
</evidence>
<dbReference type="InterPro" id="IPR013749">
    <property type="entry name" value="PM/HMP-P_kinase-1"/>
</dbReference>
<proteinExistence type="inferred from homology"/>
<evidence type="ECO:0000256" key="9">
    <source>
        <dbReference type="ARBA" id="ARBA00022741"/>
    </source>
</evidence>
<comment type="catalytic activity">
    <reaction evidence="2">
        <text>4-amino-2-methyl-5-(phosphooxymethyl)pyrimidine + ATP = 4-amino-2-methyl-5-(diphosphooxymethyl)pyrimidine + ADP</text>
        <dbReference type="Rhea" id="RHEA:19893"/>
        <dbReference type="ChEBI" id="CHEBI:30616"/>
        <dbReference type="ChEBI" id="CHEBI:57841"/>
        <dbReference type="ChEBI" id="CHEBI:58354"/>
        <dbReference type="ChEBI" id="CHEBI:456216"/>
        <dbReference type="EC" id="2.7.4.7"/>
    </reaction>
</comment>
<dbReference type="InterPro" id="IPR029056">
    <property type="entry name" value="Ribokinase-like"/>
</dbReference>
<keyword evidence="8 17" id="KW-0808">Transferase</keyword>
<dbReference type="GO" id="GO:0009228">
    <property type="term" value="P:thiamine biosynthetic process"/>
    <property type="evidence" value="ECO:0007669"/>
    <property type="project" value="UniProtKB-KW"/>
</dbReference>
<dbReference type="EC" id="2.7.4.7" evidence="6"/>
<dbReference type="GO" id="GO:0005829">
    <property type="term" value="C:cytosol"/>
    <property type="evidence" value="ECO:0007669"/>
    <property type="project" value="TreeGrafter"/>
</dbReference>
<dbReference type="GO" id="GO:0008972">
    <property type="term" value="F:phosphomethylpyrimidine kinase activity"/>
    <property type="evidence" value="ECO:0007669"/>
    <property type="project" value="UniProtKB-EC"/>
</dbReference>
<dbReference type="GO" id="GO:0005524">
    <property type="term" value="F:ATP binding"/>
    <property type="evidence" value="ECO:0007669"/>
    <property type="project" value="UniProtKB-KW"/>
</dbReference>
<keyword evidence="11" id="KW-0067">ATP-binding</keyword>
<keyword evidence="18" id="KW-1185">Reference proteome</keyword>
<evidence type="ECO:0000256" key="8">
    <source>
        <dbReference type="ARBA" id="ARBA00022679"/>
    </source>
</evidence>
<evidence type="ECO:0000313" key="18">
    <source>
        <dbReference type="Proteomes" id="UP000269374"/>
    </source>
</evidence>
<evidence type="ECO:0000256" key="15">
    <source>
        <dbReference type="ARBA" id="ARBA00043176"/>
    </source>
</evidence>
<accession>A0A387BDF0</accession>
<dbReference type="PANTHER" id="PTHR20858:SF17">
    <property type="entry name" value="HYDROXYMETHYLPYRIMIDINE_PHOSPHOMETHYLPYRIMIDINE KINASE THI20-RELATED"/>
    <property type="match status" value="1"/>
</dbReference>
<evidence type="ECO:0000259" key="16">
    <source>
        <dbReference type="Pfam" id="PF08543"/>
    </source>
</evidence>
<name>A0A387BDF0_9LACT</name>
<dbReference type="SUPFAM" id="SSF53613">
    <property type="entry name" value="Ribokinase-like"/>
    <property type="match status" value="1"/>
</dbReference>
<sequence>MIEVPQVVTIAGIDSSGGAGINADTKTFHNQKVYAATIVTGLTAQNTYGVQNIAPSHPEFILSQFDSVFSDLEISAAKTGALFGKAQVEAVIEGLKKYKVNHLIVDPVMIAKGGARLLSNDAIELIKKELLPLAEVIIPNIEEAEVMVGYKIENRQALICALKNLQRMGAKNVLIKGGHTDSEVVSDVLLTGDGKISHYDSKRIMTSRTHGTGDTLSSYITAHLAQGETLIEIMPKAKAFILATIKETIHVGHGHGPLNHWVNTDE</sequence>
<feature type="domain" description="Pyridoxamine kinase/Phosphomethylpyrimidine kinase" evidence="16">
    <location>
        <begin position="14"/>
        <end position="259"/>
    </location>
</feature>
<keyword evidence="9" id="KW-0547">Nucleotide-binding</keyword>
<dbReference type="PANTHER" id="PTHR20858">
    <property type="entry name" value="PHOSPHOMETHYLPYRIMIDINE KINASE"/>
    <property type="match status" value="1"/>
</dbReference>
<dbReference type="EC" id="2.7.1.49" evidence="5"/>
<evidence type="ECO:0000313" key="17">
    <source>
        <dbReference type="EMBL" id="AYF99698.1"/>
    </source>
</evidence>
<dbReference type="AlphaFoldDB" id="A0A387BDF0"/>
<evidence type="ECO:0000256" key="1">
    <source>
        <dbReference type="ARBA" id="ARBA00000151"/>
    </source>
</evidence>
<dbReference type="KEGG" id="lact:D7I46_00480"/>
<protein>
    <recommendedName>
        <fullName evidence="7">Hydroxymethylpyrimidine/phosphomethylpyrimidine kinase</fullName>
        <ecNumber evidence="5">2.7.1.49</ecNumber>
        <ecNumber evidence="6">2.7.4.7</ecNumber>
    </recommendedName>
    <alternativeName>
        <fullName evidence="14">Hydroxymethylpyrimidine kinase</fullName>
    </alternativeName>
    <alternativeName>
        <fullName evidence="15">Hydroxymethylpyrimidine phosphate kinase</fullName>
    </alternativeName>
</protein>
<evidence type="ECO:0000256" key="6">
    <source>
        <dbReference type="ARBA" id="ARBA00012963"/>
    </source>
</evidence>
<dbReference type="EMBL" id="CP032627">
    <property type="protein sequence ID" value="AYF99698.1"/>
    <property type="molecule type" value="Genomic_DNA"/>
</dbReference>
<comment type="pathway">
    <text evidence="13">Cofactor biosynthesis; thiamine diphosphate biosynthesis; 4-amino-2-methyl-5-diphosphomethylpyrimidine from 5-amino-1-(5-phospho-D-ribosyl)imidazole: step 2/3.</text>
</comment>
<evidence type="ECO:0000256" key="14">
    <source>
        <dbReference type="ARBA" id="ARBA00042102"/>
    </source>
</evidence>
<evidence type="ECO:0000256" key="3">
    <source>
        <dbReference type="ARBA" id="ARBA00004769"/>
    </source>
</evidence>
<comment type="catalytic activity">
    <reaction evidence="1">
        <text>4-amino-5-hydroxymethyl-2-methylpyrimidine + ATP = 4-amino-2-methyl-5-(phosphooxymethyl)pyrimidine + ADP + H(+)</text>
        <dbReference type="Rhea" id="RHEA:23096"/>
        <dbReference type="ChEBI" id="CHEBI:15378"/>
        <dbReference type="ChEBI" id="CHEBI:16892"/>
        <dbReference type="ChEBI" id="CHEBI:30616"/>
        <dbReference type="ChEBI" id="CHEBI:58354"/>
        <dbReference type="ChEBI" id="CHEBI:456216"/>
        <dbReference type="EC" id="2.7.1.49"/>
    </reaction>
</comment>
<dbReference type="Proteomes" id="UP000269374">
    <property type="component" value="Chromosome"/>
</dbReference>
<evidence type="ECO:0000256" key="5">
    <source>
        <dbReference type="ARBA" id="ARBA00012135"/>
    </source>
</evidence>
<keyword evidence="10 17" id="KW-0418">Kinase</keyword>
<dbReference type="GO" id="GO:0008902">
    <property type="term" value="F:hydroxymethylpyrimidine kinase activity"/>
    <property type="evidence" value="ECO:0007669"/>
    <property type="project" value="UniProtKB-EC"/>
</dbReference>
<dbReference type="Pfam" id="PF08543">
    <property type="entry name" value="Phos_pyr_kin"/>
    <property type="match status" value="1"/>
</dbReference>
<organism evidence="17 18">
    <name type="scientific">Lactococcus allomyrinae</name>
    <dbReference type="NCBI Taxonomy" id="2419773"/>
    <lineage>
        <taxon>Bacteria</taxon>
        <taxon>Bacillati</taxon>
        <taxon>Bacillota</taxon>
        <taxon>Bacilli</taxon>
        <taxon>Lactobacillales</taxon>
        <taxon>Streptococcaceae</taxon>
        <taxon>Lactococcus</taxon>
    </lineage>
</organism>
<dbReference type="CDD" id="cd01169">
    <property type="entry name" value="HMPP_kinase"/>
    <property type="match status" value="1"/>
</dbReference>
<evidence type="ECO:0000256" key="2">
    <source>
        <dbReference type="ARBA" id="ARBA00000565"/>
    </source>
</evidence>
<dbReference type="OrthoDB" id="9810880at2"/>
<dbReference type="FunFam" id="3.40.1190.20:FF:000003">
    <property type="entry name" value="Phosphomethylpyrimidine kinase ThiD"/>
    <property type="match status" value="1"/>
</dbReference>
<evidence type="ECO:0000256" key="4">
    <source>
        <dbReference type="ARBA" id="ARBA00009879"/>
    </source>
</evidence>
<keyword evidence="12" id="KW-0784">Thiamine biosynthesis</keyword>
<dbReference type="InterPro" id="IPR004399">
    <property type="entry name" value="HMP/HMP-P_kinase_dom"/>
</dbReference>
<dbReference type="Gene3D" id="3.40.1190.20">
    <property type="match status" value="1"/>
</dbReference>
<comment type="pathway">
    <text evidence="3">Cofactor biosynthesis; thiamine diphosphate biosynthesis; 4-amino-2-methyl-5-diphosphomethylpyrimidine from 5-amino-1-(5-phospho-D-ribosyl)imidazole: step 3/3.</text>
</comment>
<reference evidence="17 18" key="1">
    <citation type="submission" date="2018-09" db="EMBL/GenBank/DDBJ databases">
        <title>Genome sequencing of strain 1JSPR-7.</title>
        <authorList>
            <person name="Heo J."/>
            <person name="Kim S.-J."/>
            <person name="Kwon S.-W."/>
        </authorList>
    </citation>
    <scope>NUCLEOTIDE SEQUENCE [LARGE SCALE GENOMIC DNA]</scope>
    <source>
        <strain evidence="17 18">1JSPR-7</strain>
    </source>
</reference>
<dbReference type="RefSeq" id="WP_120771088.1">
    <property type="nucleotide sequence ID" value="NZ_CP032627.1"/>
</dbReference>
<evidence type="ECO:0000256" key="12">
    <source>
        <dbReference type="ARBA" id="ARBA00022977"/>
    </source>
</evidence>